<dbReference type="AlphaFoldDB" id="A0AAP2DET0"/>
<dbReference type="InterPro" id="IPR032675">
    <property type="entry name" value="LRR_dom_sf"/>
</dbReference>
<organism evidence="1 2">
    <name type="scientific">Dawidia soli</name>
    <dbReference type="NCBI Taxonomy" id="2782352"/>
    <lineage>
        <taxon>Bacteria</taxon>
        <taxon>Pseudomonadati</taxon>
        <taxon>Bacteroidota</taxon>
        <taxon>Cytophagia</taxon>
        <taxon>Cytophagales</taxon>
        <taxon>Chryseotaleaceae</taxon>
        <taxon>Dawidia</taxon>
    </lineage>
</organism>
<accession>A0AAP2DET0</accession>
<keyword evidence="2" id="KW-1185">Reference proteome</keyword>
<name>A0AAP2DET0_9BACT</name>
<dbReference type="Gene3D" id="3.80.10.10">
    <property type="entry name" value="Ribonuclease Inhibitor"/>
    <property type="match status" value="1"/>
</dbReference>
<gene>
    <name evidence="1" type="ORF">KK078_22715</name>
</gene>
<dbReference type="Proteomes" id="UP001319180">
    <property type="component" value="Unassembled WGS sequence"/>
</dbReference>
<evidence type="ECO:0000313" key="2">
    <source>
        <dbReference type="Proteomes" id="UP001319180"/>
    </source>
</evidence>
<dbReference type="EMBL" id="JAHESC010000040">
    <property type="protein sequence ID" value="MBT1689395.1"/>
    <property type="molecule type" value="Genomic_DNA"/>
</dbReference>
<comment type="caution">
    <text evidence="1">The sequence shown here is derived from an EMBL/GenBank/DDBJ whole genome shotgun (WGS) entry which is preliminary data.</text>
</comment>
<dbReference type="SUPFAM" id="SSF52058">
    <property type="entry name" value="L domain-like"/>
    <property type="match status" value="1"/>
</dbReference>
<evidence type="ECO:0000313" key="1">
    <source>
        <dbReference type="EMBL" id="MBT1689395.1"/>
    </source>
</evidence>
<reference evidence="1 2" key="1">
    <citation type="submission" date="2021-05" db="EMBL/GenBank/DDBJ databases">
        <title>A Polyphasic approach of four new species of the genus Ohtaekwangia: Ohtaekwangia histidinii sp. nov., Ohtaekwangia cretensis sp. nov., Ohtaekwangia indiensis sp. nov., Ohtaekwangia reichenbachii sp. nov. from diverse environment.</title>
        <authorList>
            <person name="Octaviana S."/>
        </authorList>
    </citation>
    <scope>NUCLEOTIDE SEQUENCE [LARGE SCALE GENOMIC DNA]</scope>
    <source>
        <strain evidence="1 2">PWU37</strain>
    </source>
</reference>
<protein>
    <submittedName>
        <fullName evidence="1">Leucine-rich repeat domain-containing protein</fullName>
    </submittedName>
</protein>
<dbReference type="RefSeq" id="WP_254092620.1">
    <property type="nucleotide sequence ID" value="NZ_JAHESC010000040.1"/>
</dbReference>
<proteinExistence type="predicted"/>
<sequence>MKQQSNRLVHKVRGDLQNRNSPAWKRLCEYVEQVAADGTEEFSPLEALGQDLFQQIHTLPESISRLKKVKKVWLYGSMLTQLPPEIGQMEALEEFDPYTSYYLHWYPYEITNCKNLKASRVSTRALYGNYKNRMPFPNLRHNPVRYTGETLKCSICNKEITYAQTNQFWISLRVGTDMLPLLVNVCSVECENKIPQSPKGFVSGHHKGGSAIQIPTFDEWSEANTRKISLKDMNYDTSNEPPKNIPVLQVIRKIWDKFGDTSRHDTDAREK</sequence>